<feature type="transmembrane region" description="Helical" evidence="8">
    <location>
        <begin position="57"/>
        <end position="81"/>
    </location>
</feature>
<evidence type="ECO:0000259" key="9">
    <source>
        <dbReference type="PROSITE" id="PS50928"/>
    </source>
</evidence>
<evidence type="ECO:0000256" key="4">
    <source>
        <dbReference type="ARBA" id="ARBA00022475"/>
    </source>
</evidence>
<dbReference type="GO" id="GO:0048473">
    <property type="term" value="P:D-methionine transmembrane transport"/>
    <property type="evidence" value="ECO:0007669"/>
    <property type="project" value="TreeGrafter"/>
</dbReference>
<dbReference type="PROSITE" id="PS50928">
    <property type="entry name" value="ABC_TM1"/>
    <property type="match status" value="1"/>
</dbReference>
<comment type="subcellular location">
    <subcellularLocation>
        <location evidence="1 8">Cell membrane</location>
        <topology evidence="1 8">Multi-pass membrane protein</topology>
    </subcellularLocation>
</comment>
<dbReference type="SUPFAM" id="SSF161098">
    <property type="entry name" value="MetI-like"/>
    <property type="match status" value="1"/>
</dbReference>
<comment type="similarity">
    <text evidence="2">Belongs to the binding-protein-dependent transport system permease family. CysTW subfamily.</text>
</comment>
<dbReference type="InterPro" id="IPR035906">
    <property type="entry name" value="MetI-like_sf"/>
</dbReference>
<dbReference type="Proteomes" id="UP000572212">
    <property type="component" value="Unassembled WGS sequence"/>
</dbReference>
<keyword evidence="7 8" id="KW-0472">Membrane</keyword>
<dbReference type="Pfam" id="PF00528">
    <property type="entry name" value="BPD_transp_1"/>
    <property type="match status" value="1"/>
</dbReference>
<evidence type="ECO:0000256" key="1">
    <source>
        <dbReference type="ARBA" id="ARBA00004651"/>
    </source>
</evidence>
<organism evidence="10 11">
    <name type="scientific">Gracilibacillus halotolerans</name>
    <dbReference type="NCBI Taxonomy" id="74386"/>
    <lineage>
        <taxon>Bacteria</taxon>
        <taxon>Bacillati</taxon>
        <taxon>Bacillota</taxon>
        <taxon>Bacilli</taxon>
        <taxon>Bacillales</taxon>
        <taxon>Bacillaceae</taxon>
        <taxon>Gracilibacillus</taxon>
    </lineage>
</organism>
<dbReference type="GO" id="GO:0005886">
    <property type="term" value="C:plasma membrane"/>
    <property type="evidence" value="ECO:0007669"/>
    <property type="project" value="UniProtKB-SubCell"/>
</dbReference>
<reference evidence="10 11" key="1">
    <citation type="submission" date="2020-08" db="EMBL/GenBank/DDBJ databases">
        <title>Genomic Encyclopedia of Type Strains, Phase IV (KMG-IV): sequencing the most valuable type-strain genomes for metagenomic binning, comparative biology and taxonomic classification.</title>
        <authorList>
            <person name="Goeker M."/>
        </authorList>
    </citation>
    <scope>NUCLEOTIDE SEQUENCE [LARGE SCALE GENOMIC DNA]</scope>
    <source>
        <strain evidence="10 11">DSM 11805</strain>
    </source>
</reference>
<keyword evidence="11" id="KW-1185">Reference proteome</keyword>
<feature type="domain" description="ABC transmembrane type-1" evidence="9">
    <location>
        <begin position="18"/>
        <end position="212"/>
    </location>
</feature>
<sequence length="223" mass="24523">MSMWDRISPILPEMQLALWQTFYMVAVSVTIGVILGTLVGTLLYITRPGSLLKMPATNAVLNVFVNIFRSIPFLLLTIAIIPFTRLIVGTAIGTTAAIVPMTISCIPYFARLIESTLLEVNRGVIEAAESMGANRFQLVWKILYSEARAGFANNITILTVSFISYSTIVGIVGGGGIGDFAIRYGYNRYDTEIMMITIVLIIVIVQVIQSVGNLIVKRLDKRI</sequence>
<evidence type="ECO:0000256" key="8">
    <source>
        <dbReference type="RuleBase" id="RU363032"/>
    </source>
</evidence>
<dbReference type="CDD" id="cd06261">
    <property type="entry name" value="TM_PBP2"/>
    <property type="match status" value="1"/>
</dbReference>
<evidence type="ECO:0000256" key="7">
    <source>
        <dbReference type="ARBA" id="ARBA00023136"/>
    </source>
</evidence>
<dbReference type="InterPro" id="IPR000515">
    <property type="entry name" value="MetI-like"/>
</dbReference>
<evidence type="ECO:0000313" key="10">
    <source>
        <dbReference type="EMBL" id="MBB6513494.1"/>
    </source>
</evidence>
<keyword evidence="6 8" id="KW-1133">Transmembrane helix</keyword>
<dbReference type="Gene3D" id="1.10.3720.10">
    <property type="entry name" value="MetI-like"/>
    <property type="match status" value="1"/>
</dbReference>
<keyword evidence="5 8" id="KW-0812">Transmembrane</keyword>
<accession>A0A841RRD2</accession>
<dbReference type="PANTHER" id="PTHR30450:SF1">
    <property type="entry name" value="D-METHIONINE TRANSPORT SYSTEM PERMEASE PROTEIN METI-RELATED"/>
    <property type="match status" value="1"/>
</dbReference>
<dbReference type="FunFam" id="1.10.3720.10:FF:000002">
    <property type="entry name" value="D-methionine ABC transporter permease MetI"/>
    <property type="match status" value="1"/>
</dbReference>
<keyword evidence="4" id="KW-1003">Cell membrane</keyword>
<evidence type="ECO:0000256" key="3">
    <source>
        <dbReference type="ARBA" id="ARBA00022448"/>
    </source>
</evidence>
<feature type="transmembrane region" description="Helical" evidence="8">
    <location>
        <begin position="193"/>
        <end position="216"/>
    </location>
</feature>
<feature type="transmembrane region" description="Helical" evidence="8">
    <location>
        <begin position="151"/>
        <end position="173"/>
    </location>
</feature>
<dbReference type="InterPro" id="IPR051322">
    <property type="entry name" value="AA_ABC_Transporter_Permease"/>
</dbReference>
<name>A0A841RRD2_9BACI</name>
<evidence type="ECO:0000256" key="6">
    <source>
        <dbReference type="ARBA" id="ARBA00022989"/>
    </source>
</evidence>
<comment type="caution">
    <text evidence="10">The sequence shown here is derived from an EMBL/GenBank/DDBJ whole genome shotgun (WGS) entry which is preliminary data.</text>
</comment>
<protein>
    <submittedName>
        <fullName evidence="10">D-methionine transport system permease protein</fullName>
    </submittedName>
</protein>
<gene>
    <name evidence="10" type="ORF">GGQ92_002306</name>
</gene>
<evidence type="ECO:0000313" key="11">
    <source>
        <dbReference type="Proteomes" id="UP000572212"/>
    </source>
</evidence>
<feature type="transmembrane region" description="Helical" evidence="8">
    <location>
        <begin position="20"/>
        <end position="45"/>
    </location>
</feature>
<dbReference type="EMBL" id="JACHON010000012">
    <property type="protein sequence ID" value="MBB6513494.1"/>
    <property type="molecule type" value="Genomic_DNA"/>
</dbReference>
<proteinExistence type="inferred from homology"/>
<dbReference type="AlphaFoldDB" id="A0A841RRD2"/>
<feature type="transmembrane region" description="Helical" evidence="8">
    <location>
        <begin position="87"/>
        <end position="110"/>
    </location>
</feature>
<evidence type="ECO:0000256" key="5">
    <source>
        <dbReference type="ARBA" id="ARBA00022692"/>
    </source>
</evidence>
<keyword evidence="3 8" id="KW-0813">Transport</keyword>
<dbReference type="PANTHER" id="PTHR30450">
    <property type="entry name" value="ABC TRANSPORTER PERMEASE"/>
    <property type="match status" value="1"/>
</dbReference>
<evidence type="ECO:0000256" key="2">
    <source>
        <dbReference type="ARBA" id="ARBA00007069"/>
    </source>
</evidence>